<dbReference type="GO" id="GO:0006914">
    <property type="term" value="P:autophagy"/>
    <property type="evidence" value="ECO:0007669"/>
    <property type="project" value="UniProtKB-KW"/>
</dbReference>
<dbReference type="Gene3D" id="3.30.710.10">
    <property type="entry name" value="Potassium Channel Kv1.1, Chain A"/>
    <property type="match status" value="2"/>
</dbReference>
<dbReference type="InterPro" id="IPR011333">
    <property type="entry name" value="SKP1/BTB/POZ_sf"/>
</dbReference>
<feature type="compositionally biased region" description="Low complexity" evidence="5">
    <location>
        <begin position="2124"/>
        <end position="2140"/>
    </location>
</feature>
<feature type="region of interest" description="Disordered" evidence="5">
    <location>
        <begin position="1935"/>
        <end position="2068"/>
    </location>
</feature>
<dbReference type="PROSITE" id="PS50012">
    <property type="entry name" value="RCC1_3"/>
    <property type="match status" value="2"/>
</dbReference>
<dbReference type="InterPro" id="IPR051625">
    <property type="entry name" value="Signaling_Regulatory_Domain"/>
</dbReference>
<feature type="compositionally biased region" description="Polar residues" evidence="5">
    <location>
        <begin position="1439"/>
        <end position="1454"/>
    </location>
</feature>
<dbReference type="Gene3D" id="6.10.140.1900">
    <property type="match status" value="1"/>
</dbReference>
<dbReference type="PROSITE" id="PS50097">
    <property type="entry name" value="BTB"/>
    <property type="match status" value="1"/>
</dbReference>
<dbReference type="GO" id="GO:1990316">
    <property type="term" value="C:Atg1/ULK1 kinase complex"/>
    <property type="evidence" value="ECO:0007669"/>
    <property type="project" value="InterPro"/>
</dbReference>
<evidence type="ECO:0000259" key="6">
    <source>
        <dbReference type="PROSITE" id="PS50097"/>
    </source>
</evidence>
<comment type="similarity">
    <text evidence="1 4">Belongs to the ATG13 family. Fungi subfamily.</text>
</comment>
<dbReference type="Gene3D" id="2.130.10.30">
    <property type="entry name" value="Regulator of chromosome condensation 1/beta-lactamase-inhibitor protein II"/>
    <property type="match status" value="1"/>
</dbReference>
<evidence type="ECO:0000256" key="1">
    <source>
        <dbReference type="ARBA" id="ARBA00005246"/>
    </source>
</evidence>
<proteinExistence type="inferred from homology"/>
<keyword evidence="2" id="KW-0677">Repeat</keyword>
<dbReference type="InterPro" id="IPR018731">
    <property type="entry name" value="Atg13_N"/>
</dbReference>
<feature type="compositionally biased region" description="Low complexity" evidence="5">
    <location>
        <begin position="1891"/>
        <end position="1903"/>
    </location>
</feature>
<dbReference type="PANTHER" id="PTHR22872:SF2">
    <property type="entry name" value="INHIBITOR OF BRUTON TYROSINE KINASE"/>
    <property type="match status" value="1"/>
</dbReference>
<dbReference type="Pfam" id="PF00415">
    <property type="entry name" value="RCC1"/>
    <property type="match status" value="2"/>
</dbReference>
<feature type="compositionally biased region" description="Low complexity" evidence="5">
    <location>
        <begin position="2188"/>
        <end position="2198"/>
    </location>
</feature>
<dbReference type="SMART" id="SM00248">
    <property type="entry name" value="ANK"/>
    <property type="match status" value="2"/>
</dbReference>
<reference evidence="7 8" key="1">
    <citation type="submission" date="2018-04" db="EMBL/GenBank/DDBJ databases">
        <authorList>
            <person name="Huttner S."/>
            <person name="Dainat J."/>
        </authorList>
    </citation>
    <scope>NUCLEOTIDE SEQUENCE [LARGE SCALE GENOMIC DNA]</scope>
</reference>
<protein>
    <recommendedName>
        <fullName evidence="4">Autophagy-related protein 13</fullName>
    </recommendedName>
</protein>
<feature type="compositionally biased region" description="Basic and acidic residues" evidence="5">
    <location>
        <begin position="1524"/>
        <end position="1540"/>
    </location>
</feature>
<feature type="compositionally biased region" description="Low complexity" evidence="5">
    <location>
        <begin position="1422"/>
        <end position="1437"/>
    </location>
</feature>
<dbReference type="Gene3D" id="3.30.900.10">
    <property type="entry name" value="HORMA domain"/>
    <property type="match status" value="1"/>
</dbReference>
<dbReference type="Pfam" id="PF10033">
    <property type="entry name" value="ATG13"/>
    <property type="match status" value="1"/>
</dbReference>
<dbReference type="SUPFAM" id="SSF54695">
    <property type="entry name" value="POZ domain"/>
    <property type="match status" value="1"/>
</dbReference>
<feature type="region of interest" description="Disordered" evidence="5">
    <location>
        <begin position="2121"/>
        <end position="2174"/>
    </location>
</feature>
<dbReference type="InterPro" id="IPR002110">
    <property type="entry name" value="Ankyrin_rpt"/>
</dbReference>
<dbReference type="InterPro" id="IPR000408">
    <property type="entry name" value="Reg_chr_condens"/>
</dbReference>
<dbReference type="InterPro" id="IPR000210">
    <property type="entry name" value="BTB/POZ_dom"/>
</dbReference>
<feature type="region of interest" description="Disordered" evidence="5">
    <location>
        <begin position="2188"/>
        <end position="2250"/>
    </location>
</feature>
<evidence type="ECO:0000313" key="8">
    <source>
        <dbReference type="Proteomes" id="UP000289323"/>
    </source>
</evidence>
<feature type="compositionally biased region" description="Basic residues" evidence="5">
    <location>
        <begin position="2262"/>
        <end position="2275"/>
    </location>
</feature>
<feature type="compositionally biased region" description="Acidic residues" evidence="5">
    <location>
        <begin position="2208"/>
        <end position="2221"/>
    </location>
</feature>
<evidence type="ECO:0000313" key="7">
    <source>
        <dbReference type="EMBL" id="SPQ26803.1"/>
    </source>
</evidence>
<sequence length="2472" mass="266840">MTHLLWKYYWEDDVDKFRRLLAPAAHGAHGAQSGPRGSNLTAGPPGSPGYGTSPRAATKSRKPGPGSGIGSGSARHGHAGLGRSEVNSRDHAGLTVLLRAASSTAENALLFVEALLEHPAIDIYVQDPESGWNALHRALYAGNISIARLLLEKERKDLTGHTASLHRVGQLIKTKDHEGNSPFDLYHTTIGERSLKGLVEREKPGDGSDSDEADAVLDKSLGTKSASTAGEDLYAFGSNRNLSLGFGDEDDRQFPERVHLNRPDDLLRRFHRDYLQAVGADGPPSQDVAKIPALVLYRPLMIQDVVLSKLHSAVLTADPVSNLYVCGIGRGGRLGLGDENTRFTYTPVQGPFADRRVVQVALGQNHSMAIDDTGALWTWGNNAQCQLGYTLPEPVKKDEDPISTVPRQVFGPLKKEVIIGIAASSIHSVAHTGASLYCWGKNVGQLALMDADSRSLEFQPTPRKVAASLFSSPIVMVTAIDKATTILLQNHTVCVFTAYGYHIVKFPFANIELVGNIGVLNRYEPGWNQIHYVTSGGETIAALSRRGDLFTMNLNHKIETNPSTTSTTNPSKIKGAVTQPQCIWSAKKDGVRSVGVGEHGSVIISTQSGAVWRRIKRAKAKDASSGPSESKRKDYKFQRVPYITKVVTVRASAFGAFAAIRKDSDVMKEQLAIDDQSLWEDMAPLNPLAGFQASEPKSPKDEVRTFWANGELGTRVGSVAYEVLKSSDIEHDLAQHLASWSYRNDPLDAAVSTSSSPNIRIPIHGWLLAARSPVLRSALAQFRKAGSFSNEVLSVTDDNGVSLVCFQGLDLVSLLNFVLFAYQDKVIPVWNFTGHVRPLAYRYRQIRQEVMKLATRLNMSSLEAAARLQVDPKRCMDRDFQAAIQDPRFFADGDALLELDGAEVPVHSSFVCQRCPWFQGLFHGRSGGMWLDSRRAVSAGPIRINLDHADPKAFKYVLQYLYGDCGAELFDPAVCDSFDDFLDLVMEVLSIADYLMLDRLSQICQQVMGRFANIRNISHLLNAISPCSVTEFKDAGLEYICLQLETMLENHLLDELDEDLLRELDKVVRANQAALSPFARSGRAELQLHENNPWLAEEIDEERQIRIKEMAFKAQKEEEKKLLSSAKTRYGSFDDAEVLTPTPDRVRKVSSKSDRLEPSSPGLRPKASQSDLIFDMDEEDAPPVASPSVRPRRSVEAASELDQIPSLGSSWKGTGKKIRINLQSSPPASPVGTPARSVDEKRTNAATSTPVKPGQAWGASVTPVSKLDLRDIIQSETANRSALSAGLAAQRAKETTPKSAVPKMSQKEKKRQQQAALAAQAAQAALAAAKSNTPKNAWERPPSELQASPWKTVPDKGKAVLKGAPPAVDAVAGKGLLTPDTTASIPIHRRTASPDTRFSGQRTPNTPIVSSAAKPVAQNNHTTSRASGPSTSTTAPSDQLHQPTKPSASANTSKPLVPHSRVYLPPPPKAAPLLGLSMQDIMGQQTRDKQQVKEAVAKRSLQEIQQEQAFQEWWDAESRRMQEEEERRRAREGGSREKAAESPGVVGPGPSKESVKKLDQIVQNFFAKAAVLILQSRLNTTPVGWKREDGRKPNQWFSIETDEIEDFRDELRVYRLSGSLTNRPPPMIIETYIDASRLSSSQSLVVVDGNGKRWDVLEALNLSESSGDSPRKAHAQKRNTEVILERWRFELKCPSDDTADRVDFGPVLPTVYKRAIVFFRSLFVTTRIMPCWKYSQQALAKGIHPALEVKCRVLTAEPEYTGYDPLRQPLHDSRDPVTEYVFSDLEVPVGCFYSSVTYRNDCSFRVDDAESLLSSRFMGIDENYFKPSMPPRRELGRSDSHAEPGSLPSQRHGRGSQEPQQTYGSLSTFHGEGALGTSPITALRSVRPIGSDSSSPSASPSASIEQPDPPHSLPIRGAAARPTVRTLDVASRRPSLSFQPFKAGSLSGSPKVPETEAPSSPQSLTRPGLAGPSRAGNRSSLIIGMAASLRGPSAPQEIPSVTGSPRPTSRYSSSFSHRRGRPSFGGQSKADDDQASSGKQSLSSSAQPGSGLLTEAGGVASSGSFATDDDNISEFLKALESRKTLKSFEPNTKGESLASKRTAAQLSKFHLMRESNNVLTESMTSSMHLQRSSTSSSRQLTNVPGMVNPASMSISSSPGKPLSPHTPHTPAIPSRLSENSIIDYQAQDQGAAARGQGRSNNHDMVATGEEEEPVEEEDDGETPMTTQQDGTGRTAAAGAATTTSTGTTAIDIPLSPRLLLHSQHRHHHHQPHHHGSGANRRASSVAHPQHRHRSIGGDADAYQRSASVEDASGSGSREVPSLSTLLAYQRHQHQEQHQQQRAGSVADPAAAADAAADGLQSTESASAPSVDAVEGPTAPGGAGAAAAAAAAAAGGGSGDGSSGSGPPPRPGSGGSFRGVRYPVRGAGRVGSFSSTATGGGGGAGAGGAGGCRWAAGMRAASRARMRSRFCFL</sequence>
<name>A0A446BW98_9PEZI</name>
<dbReference type="Proteomes" id="UP000289323">
    <property type="component" value="Unassembled WGS sequence"/>
</dbReference>
<feature type="region of interest" description="Disordered" evidence="5">
    <location>
        <begin position="1824"/>
        <end position="1918"/>
    </location>
</feature>
<dbReference type="EMBL" id="OUUZ01000018">
    <property type="protein sequence ID" value="SPQ26803.1"/>
    <property type="molecule type" value="Genomic_DNA"/>
</dbReference>
<feature type="region of interest" description="Disordered" evidence="5">
    <location>
        <begin position="1221"/>
        <end position="1258"/>
    </location>
</feature>
<gene>
    <name evidence="7" type="ORF">TT172_LOCUS9222</name>
</gene>
<dbReference type="InterPro" id="IPR009091">
    <property type="entry name" value="RCC1/BLIP-II"/>
</dbReference>
<feature type="region of interest" description="Disordered" evidence="5">
    <location>
        <begin position="1284"/>
        <end position="1471"/>
    </location>
</feature>
<dbReference type="SUPFAM" id="SSF50985">
    <property type="entry name" value="RCC1/BLIP-II"/>
    <property type="match status" value="1"/>
</dbReference>
<dbReference type="SMART" id="SM00225">
    <property type="entry name" value="BTB"/>
    <property type="match status" value="1"/>
</dbReference>
<feature type="domain" description="BTB" evidence="6">
    <location>
        <begin position="893"/>
        <end position="962"/>
    </location>
</feature>
<feature type="compositionally biased region" description="Low complexity" evidence="5">
    <location>
        <begin position="1313"/>
        <end position="1329"/>
    </location>
</feature>
<evidence type="ECO:0000256" key="5">
    <source>
        <dbReference type="SAM" id="MobiDB-lite"/>
    </source>
</evidence>
<feature type="compositionally biased region" description="Polar residues" evidence="5">
    <location>
        <begin position="1393"/>
        <end position="1409"/>
    </location>
</feature>
<feature type="region of interest" description="Disordered" evidence="5">
    <location>
        <begin position="1134"/>
        <end position="1200"/>
    </location>
</feature>
<dbReference type="Pfam" id="PF00651">
    <property type="entry name" value="BTB"/>
    <property type="match status" value="1"/>
</dbReference>
<dbReference type="Pfam" id="PF13637">
    <property type="entry name" value="Ank_4"/>
    <property type="match status" value="1"/>
</dbReference>
<feature type="compositionally biased region" description="Basic and acidic residues" evidence="5">
    <location>
        <begin position="1144"/>
        <end position="1157"/>
    </location>
</feature>
<keyword evidence="4" id="KW-0072">Autophagy</keyword>
<feature type="region of interest" description="Disordered" evidence="5">
    <location>
        <begin position="1524"/>
        <end position="1553"/>
    </location>
</feature>
<feature type="repeat" description="RCC1" evidence="3">
    <location>
        <begin position="321"/>
        <end position="373"/>
    </location>
</feature>
<dbReference type="InterPro" id="IPR036570">
    <property type="entry name" value="HORMA_dom_sf"/>
</dbReference>
<feature type="compositionally biased region" description="Polar residues" evidence="5">
    <location>
        <begin position="1999"/>
        <end position="2015"/>
    </location>
</feature>
<evidence type="ECO:0000256" key="3">
    <source>
        <dbReference type="PROSITE-ProRule" id="PRU00235"/>
    </source>
</evidence>
<feature type="region of interest" description="Disordered" evidence="5">
    <location>
        <begin position="2262"/>
        <end position="2420"/>
    </location>
</feature>
<feature type="compositionally biased region" description="Polar residues" evidence="5">
    <location>
        <begin position="1857"/>
        <end position="1868"/>
    </location>
</feature>
<evidence type="ECO:0000256" key="4">
    <source>
        <dbReference type="RuleBase" id="RU361214"/>
    </source>
</evidence>
<organism evidence="7 8">
    <name type="scientific">Thermothielavioides terrestris</name>
    <dbReference type="NCBI Taxonomy" id="2587410"/>
    <lineage>
        <taxon>Eukaryota</taxon>
        <taxon>Fungi</taxon>
        <taxon>Dikarya</taxon>
        <taxon>Ascomycota</taxon>
        <taxon>Pezizomycotina</taxon>
        <taxon>Sordariomycetes</taxon>
        <taxon>Sordariomycetidae</taxon>
        <taxon>Sordariales</taxon>
        <taxon>Chaetomiaceae</taxon>
        <taxon>Thermothielavioides</taxon>
    </lineage>
</organism>
<evidence type="ECO:0000256" key="2">
    <source>
        <dbReference type="ARBA" id="ARBA00022737"/>
    </source>
</evidence>
<dbReference type="SUPFAM" id="SSF48403">
    <property type="entry name" value="Ankyrin repeat"/>
    <property type="match status" value="1"/>
</dbReference>
<dbReference type="InterPro" id="IPR036770">
    <property type="entry name" value="Ankyrin_rpt-contain_sf"/>
</dbReference>
<accession>A0A446BW98</accession>
<dbReference type="Gene3D" id="1.25.40.20">
    <property type="entry name" value="Ankyrin repeat-containing domain"/>
    <property type="match status" value="1"/>
</dbReference>
<dbReference type="CDD" id="cd18186">
    <property type="entry name" value="BTB_POZ_ZBTB_KLHL-like"/>
    <property type="match status" value="1"/>
</dbReference>
<feature type="compositionally biased region" description="Low complexity" evidence="5">
    <location>
        <begin position="2035"/>
        <end position="2047"/>
    </location>
</feature>
<feature type="compositionally biased region" description="Basic and acidic residues" evidence="5">
    <location>
        <begin position="1831"/>
        <end position="1842"/>
    </location>
</feature>
<feature type="repeat" description="RCC1" evidence="3">
    <location>
        <begin position="374"/>
        <end position="434"/>
    </location>
</feature>
<feature type="compositionally biased region" description="Gly residues" evidence="5">
    <location>
        <begin position="2393"/>
        <end position="2403"/>
    </location>
</feature>
<dbReference type="PANTHER" id="PTHR22872">
    <property type="entry name" value="BTK-BINDING PROTEIN-RELATED"/>
    <property type="match status" value="1"/>
</dbReference>
<feature type="compositionally biased region" description="Low complexity" evidence="5">
    <location>
        <begin position="2222"/>
        <end position="2250"/>
    </location>
</feature>
<feature type="region of interest" description="Disordered" evidence="5">
    <location>
        <begin position="27"/>
        <end position="86"/>
    </location>
</feature>
<feature type="region of interest" description="Disordered" evidence="5">
    <location>
        <begin position="2081"/>
        <end position="2100"/>
    </location>
</feature>
<feature type="compositionally biased region" description="Low complexity" evidence="5">
    <location>
        <begin position="2339"/>
        <end position="2357"/>
    </location>
</feature>